<keyword evidence="2" id="KW-1185">Reference proteome</keyword>
<dbReference type="Proteomes" id="UP001165083">
    <property type="component" value="Unassembled WGS sequence"/>
</dbReference>
<protein>
    <submittedName>
        <fullName evidence="1">Unnamed protein product</fullName>
    </submittedName>
</protein>
<dbReference type="EMBL" id="BSXW01012520">
    <property type="protein sequence ID" value="GMF65964.1"/>
    <property type="molecule type" value="Genomic_DNA"/>
</dbReference>
<evidence type="ECO:0000313" key="1">
    <source>
        <dbReference type="EMBL" id="GMF65964.1"/>
    </source>
</evidence>
<name>A0A9W6YLB4_9STRA</name>
<sequence length="215" mass="25555">MRYPPHLHAPQIVSMDIIQTNKFSIESELILKDKYSKYNNKIYTINRSNQPTITMTKITQDDFAYINNPEVFEAETKKAFDEANEYLYGESYNPFCWNADNHSAFHVFSNYSYGYLNHVDIVADAIKWVKLYARRFFKFDHDISPSLVLVWLKVCKNPYIIKMIGDVCTDYDRYMELFDRDTYEGDMSEDLGDFLEINNYFDTPPEMRYIYDKAV</sequence>
<reference evidence="1" key="1">
    <citation type="submission" date="2023-04" db="EMBL/GenBank/DDBJ databases">
        <title>Phytophthora lilii NBRC 32176.</title>
        <authorList>
            <person name="Ichikawa N."/>
            <person name="Sato H."/>
            <person name="Tonouchi N."/>
        </authorList>
    </citation>
    <scope>NUCLEOTIDE SEQUENCE</scope>
    <source>
        <strain evidence="1">NBRC 32176</strain>
    </source>
</reference>
<proteinExistence type="predicted"/>
<gene>
    <name evidence="1" type="ORF">Plil01_001853800</name>
</gene>
<accession>A0A9W6YLB4</accession>
<organism evidence="1 2">
    <name type="scientific">Phytophthora lilii</name>
    <dbReference type="NCBI Taxonomy" id="2077276"/>
    <lineage>
        <taxon>Eukaryota</taxon>
        <taxon>Sar</taxon>
        <taxon>Stramenopiles</taxon>
        <taxon>Oomycota</taxon>
        <taxon>Peronosporomycetes</taxon>
        <taxon>Peronosporales</taxon>
        <taxon>Peronosporaceae</taxon>
        <taxon>Phytophthora</taxon>
    </lineage>
</organism>
<dbReference type="AlphaFoldDB" id="A0A9W6YLB4"/>
<comment type="caution">
    <text evidence="1">The sequence shown here is derived from an EMBL/GenBank/DDBJ whole genome shotgun (WGS) entry which is preliminary data.</text>
</comment>
<evidence type="ECO:0000313" key="2">
    <source>
        <dbReference type="Proteomes" id="UP001165083"/>
    </source>
</evidence>